<dbReference type="InterPro" id="IPR036691">
    <property type="entry name" value="Endo/exonu/phosph_ase_sf"/>
</dbReference>
<keyword evidence="1" id="KW-0472">Membrane</keyword>
<comment type="caution">
    <text evidence="2">The sequence shown here is derived from an EMBL/GenBank/DDBJ whole genome shotgun (WGS) entry which is preliminary data.</text>
</comment>
<evidence type="ECO:0000256" key="1">
    <source>
        <dbReference type="SAM" id="Phobius"/>
    </source>
</evidence>
<keyword evidence="1" id="KW-1133">Transmembrane helix</keyword>
<organism evidence="2">
    <name type="scientific">Tanacetum cinerariifolium</name>
    <name type="common">Dalmatian daisy</name>
    <name type="synonym">Chrysanthemum cinerariifolium</name>
    <dbReference type="NCBI Taxonomy" id="118510"/>
    <lineage>
        <taxon>Eukaryota</taxon>
        <taxon>Viridiplantae</taxon>
        <taxon>Streptophyta</taxon>
        <taxon>Embryophyta</taxon>
        <taxon>Tracheophyta</taxon>
        <taxon>Spermatophyta</taxon>
        <taxon>Magnoliopsida</taxon>
        <taxon>eudicotyledons</taxon>
        <taxon>Gunneridae</taxon>
        <taxon>Pentapetalae</taxon>
        <taxon>asterids</taxon>
        <taxon>campanulids</taxon>
        <taxon>Asterales</taxon>
        <taxon>Asteraceae</taxon>
        <taxon>Asteroideae</taxon>
        <taxon>Anthemideae</taxon>
        <taxon>Anthemidinae</taxon>
        <taxon>Tanacetum</taxon>
    </lineage>
</organism>
<feature type="transmembrane region" description="Helical" evidence="1">
    <location>
        <begin position="21"/>
        <end position="42"/>
    </location>
</feature>
<gene>
    <name evidence="2" type="ORF">Tci_613544</name>
</gene>
<evidence type="ECO:0000313" key="2">
    <source>
        <dbReference type="EMBL" id="GFA41572.1"/>
    </source>
</evidence>
<dbReference type="SUPFAM" id="SSF56219">
    <property type="entry name" value="DNase I-like"/>
    <property type="match status" value="1"/>
</dbReference>
<keyword evidence="1" id="KW-0812">Transmembrane</keyword>
<reference evidence="2" key="1">
    <citation type="journal article" date="2019" name="Sci. Rep.">
        <title>Draft genome of Tanacetum cinerariifolium, the natural source of mosquito coil.</title>
        <authorList>
            <person name="Yamashiro T."/>
            <person name="Shiraishi A."/>
            <person name="Satake H."/>
            <person name="Nakayama K."/>
        </authorList>
    </citation>
    <scope>NUCLEOTIDE SEQUENCE</scope>
</reference>
<dbReference type="EMBL" id="BKCJ010420063">
    <property type="protein sequence ID" value="GFA41572.1"/>
    <property type="molecule type" value="Genomic_DNA"/>
</dbReference>
<accession>A0A699JL90</accession>
<dbReference type="Gene3D" id="3.60.10.10">
    <property type="entry name" value="Endonuclease/exonuclease/phosphatase"/>
    <property type="match status" value="1"/>
</dbReference>
<dbReference type="PANTHER" id="PTHR46890">
    <property type="entry name" value="NON-LTR RETROLELEMENT REVERSE TRANSCRIPTASE-LIKE PROTEIN-RELATED"/>
    <property type="match status" value="1"/>
</dbReference>
<keyword evidence="2" id="KW-0808">Transferase</keyword>
<protein>
    <submittedName>
        <fullName evidence="2">RNA-directed DNA polymerase, eukaryota</fullName>
    </submittedName>
</protein>
<proteinExistence type="predicted"/>
<keyword evidence="2" id="KW-0695">RNA-directed DNA polymerase</keyword>
<dbReference type="InterPro" id="IPR052343">
    <property type="entry name" value="Retrotransposon-Effector_Assoc"/>
</dbReference>
<dbReference type="GO" id="GO:0003964">
    <property type="term" value="F:RNA-directed DNA polymerase activity"/>
    <property type="evidence" value="ECO:0007669"/>
    <property type="project" value="UniProtKB-KW"/>
</dbReference>
<sequence length="683" mass="78097">MVRQFYWGILMKFDIERKDAVLGLIKLVLGLSISLFLLRVWLMSNSNFDFVCSDSLGNSGGILCIWEASVFKKDNVTISDNFIAIYGTWLPNNAKLLFVAIYAPQQPVQKRVLWDYVSSILGHWNGEAILLGDFNEVRYREERRGSWFNQASARAFNQFISASSLVDVKLEGYSFTWSHPSATKMSKIDRFLVSEGVVSLFPSITASCLDRHLSDHRPILLRDFKLDFGPIPFRFFHAWFKYEGFDEMVEHTWRSFSHSDRNGMIHFKKKLQDLKTVIRQWVKVEDLERSVTRDEIRMAVWDCGENKSPGPDGYSFDFFKKYWKFVGPDFCEAVSDAKLVSDFRPISLIGCIYKVVTEIMANRLAMVISDIVSDTQSAFVSDRQILDGPFMINEILHWCKRKNKSGVNGFVSCRSGDVQRGSIKMESIRYKIFIGADSKENKITWVAWNKVLASQKKGGLGVSSFFALNRALLLKWVWRFVSQDGSLWFRVMKALYGPNINTHSVHTALIWCSILREVLTLKSNGFDFLSFCSKRVGDGSNTSFWTENWKGDKPFCDVFPRLFALKTEKHITVARKMSGPVASSFRRLVRGGVEQQQLTDLNSLMNSVSLSSSKDRWVCNISGDGSFSVKAIRNYLDDLFLPSASEPTRWVKSIPLKINVFAWRARRDCLPTKANLVRRGGGT</sequence>
<name>A0A699JL90_TANCI</name>
<keyword evidence="2" id="KW-0548">Nucleotidyltransferase</keyword>
<dbReference type="AlphaFoldDB" id="A0A699JL90"/>
<dbReference type="PANTHER" id="PTHR46890:SF48">
    <property type="entry name" value="RNA-DIRECTED DNA POLYMERASE"/>
    <property type="match status" value="1"/>
</dbReference>